<dbReference type="AlphaFoldDB" id="A0A3M6TUG6"/>
<evidence type="ECO:0000256" key="1">
    <source>
        <dbReference type="ARBA" id="ARBA00004141"/>
    </source>
</evidence>
<proteinExistence type="predicted"/>
<dbReference type="GO" id="GO:0005886">
    <property type="term" value="C:plasma membrane"/>
    <property type="evidence" value="ECO:0007669"/>
    <property type="project" value="TreeGrafter"/>
</dbReference>
<dbReference type="GO" id="GO:0051480">
    <property type="term" value="P:regulation of cytosolic calcium ion concentration"/>
    <property type="evidence" value="ECO:0007669"/>
    <property type="project" value="TreeGrafter"/>
</dbReference>
<evidence type="ECO:0000313" key="10">
    <source>
        <dbReference type="EMBL" id="RMX45055.1"/>
    </source>
</evidence>
<gene>
    <name evidence="10" type="ORF">pdam_00011501</name>
</gene>
<dbReference type="GO" id="GO:0015279">
    <property type="term" value="F:store-operated calcium channel activity"/>
    <property type="evidence" value="ECO:0007669"/>
    <property type="project" value="TreeGrafter"/>
</dbReference>
<accession>A0A3M6TUG6</accession>
<feature type="transmembrane region" description="Helical" evidence="8">
    <location>
        <begin position="450"/>
        <end position="471"/>
    </location>
</feature>
<dbReference type="PANTHER" id="PTHR10117:SF54">
    <property type="entry name" value="TRANSIENT RECEPTOR POTENTIAL-GAMMA PROTEIN"/>
    <property type="match status" value="1"/>
</dbReference>
<keyword evidence="11" id="KW-1185">Reference proteome</keyword>
<dbReference type="InterPro" id="IPR002035">
    <property type="entry name" value="VWF_A"/>
</dbReference>
<dbReference type="EMBL" id="RCHS01002905">
    <property type="protein sequence ID" value="RMX45055.1"/>
    <property type="molecule type" value="Genomic_DNA"/>
</dbReference>
<dbReference type="InterPro" id="IPR002153">
    <property type="entry name" value="TRPC_channel"/>
</dbReference>
<dbReference type="Gene3D" id="3.40.50.410">
    <property type="entry name" value="von Willebrand factor, type A domain"/>
    <property type="match status" value="1"/>
</dbReference>
<feature type="transmembrane region" description="Helical" evidence="8">
    <location>
        <begin position="370"/>
        <end position="394"/>
    </location>
</feature>
<evidence type="ECO:0000256" key="8">
    <source>
        <dbReference type="SAM" id="Phobius"/>
    </source>
</evidence>
<feature type="transmembrane region" description="Helical" evidence="8">
    <location>
        <begin position="340"/>
        <end position="358"/>
    </location>
</feature>
<dbReference type="InterPro" id="IPR036465">
    <property type="entry name" value="vWFA_dom_sf"/>
</dbReference>
<dbReference type="OrthoDB" id="25503at2759"/>
<name>A0A3M6TUG6_POCDA</name>
<dbReference type="InterPro" id="IPR043136">
    <property type="entry name" value="B30.2/SPRY_sf"/>
</dbReference>
<evidence type="ECO:0000256" key="7">
    <source>
        <dbReference type="ARBA" id="ARBA00023303"/>
    </source>
</evidence>
<dbReference type="SUPFAM" id="SSF53300">
    <property type="entry name" value="vWA-like"/>
    <property type="match status" value="1"/>
</dbReference>
<dbReference type="PROSITE" id="PS50234">
    <property type="entry name" value="VWFA"/>
    <property type="match status" value="1"/>
</dbReference>
<sequence length="702" mass="79798">MCFVLTLDKDKPKKEFDLIKETMSYIVQKYGYQSASYCVILRKNNELIGDINFEERCSCEATPQKRIAELEQPSSPALLFKDLDDVCSAFRAPNVRKKAKKVVVCFLNYTLDMSMEKTEKLQDLVEDIKDMQVNIVPVGIGEDAKLSELKKMATKDGTALHFGEYESPETLGTAVIQGIEGKDIYEKYKDYFTTPYFVFFRDTLSYITLLVLHFALCLSPSTVSFSRLERVILVFFVGRIVMEMEQFISAKKNAVKARKVKRNSVGCTPLECSPEDPQEINEAGNDSLLPKTFIGYFSDRWNVLDFITLVLYLITFVLRMTTLRISTDVSGNRLLVVSEYFYGFIAMFLTIRAFGQVIERLRKMGTIQIALFFIIADVLAIFWQFLAMILAFALPMTKIYVAEKAYTSGRDSADSFWWNIATHLSWSLLGLADQDWLDSVDVPSVFLVRLLYGFFLIMAVVLLVNMMIALLSNTYQQVQDNSLHEWSFKRAIIVRTYSKNNPIPVPLNILSVPLMVLWEIILGSPCCTSFDTPGLDEAGRSRTLDKLVKKLERRYFEKYGYEFPLTEERKMDHLVRQNEGGRKMTNQIVREIFQTYGNKAKKLAFGRRVLIQGTGERRIIALGVVNKSFDCHKMPGLSIGTVGYHVDDGKIFEGGCSEVGREIEEIVAGSEKEVEEKEGAGKVFKKPPYISLGAMDICASPL</sequence>
<dbReference type="Pfam" id="PF00520">
    <property type="entry name" value="Ion_trans"/>
    <property type="match status" value="1"/>
</dbReference>
<dbReference type="GO" id="GO:0070679">
    <property type="term" value="F:inositol 1,4,5 trisphosphate binding"/>
    <property type="evidence" value="ECO:0007669"/>
    <property type="project" value="TreeGrafter"/>
</dbReference>
<evidence type="ECO:0000256" key="5">
    <source>
        <dbReference type="ARBA" id="ARBA00023065"/>
    </source>
</evidence>
<feature type="transmembrane region" description="Helical" evidence="8">
    <location>
        <begin position="204"/>
        <end position="225"/>
    </location>
</feature>
<evidence type="ECO:0000256" key="2">
    <source>
        <dbReference type="ARBA" id="ARBA00022448"/>
    </source>
</evidence>
<organism evidence="10 11">
    <name type="scientific">Pocillopora damicornis</name>
    <name type="common">Cauliflower coral</name>
    <name type="synonym">Millepora damicornis</name>
    <dbReference type="NCBI Taxonomy" id="46731"/>
    <lineage>
        <taxon>Eukaryota</taxon>
        <taxon>Metazoa</taxon>
        <taxon>Cnidaria</taxon>
        <taxon>Anthozoa</taxon>
        <taxon>Hexacorallia</taxon>
        <taxon>Scleractinia</taxon>
        <taxon>Astrocoeniina</taxon>
        <taxon>Pocilloporidae</taxon>
        <taxon>Pocillopora</taxon>
    </lineage>
</organism>
<keyword evidence="5" id="KW-0406">Ion transport</keyword>
<protein>
    <recommendedName>
        <fullName evidence="9">VWFA domain-containing protein</fullName>
    </recommendedName>
</protein>
<keyword evidence="2" id="KW-0813">Transport</keyword>
<feature type="non-terminal residue" evidence="10">
    <location>
        <position position="702"/>
    </location>
</feature>
<dbReference type="PANTHER" id="PTHR10117">
    <property type="entry name" value="TRANSIENT RECEPTOR POTENTIAL CHANNEL"/>
    <property type="match status" value="1"/>
</dbReference>
<evidence type="ECO:0000256" key="3">
    <source>
        <dbReference type="ARBA" id="ARBA00022692"/>
    </source>
</evidence>
<evidence type="ECO:0000313" key="11">
    <source>
        <dbReference type="Proteomes" id="UP000275408"/>
    </source>
</evidence>
<dbReference type="InterPro" id="IPR005821">
    <property type="entry name" value="Ion_trans_dom"/>
</dbReference>
<keyword evidence="3 8" id="KW-0812">Transmembrane</keyword>
<evidence type="ECO:0000256" key="4">
    <source>
        <dbReference type="ARBA" id="ARBA00022989"/>
    </source>
</evidence>
<keyword evidence="6 8" id="KW-0472">Membrane</keyword>
<keyword evidence="4 8" id="KW-1133">Transmembrane helix</keyword>
<keyword evidence="7" id="KW-0407">Ion channel</keyword>
<feature type="domain" description="VWFA" evidence="9">
    <location>
        <begin position="1"/>
        <end position="179"/>
    </location>
</feature>
<comment type="caution">
    <text evidence="10">The sequence shown here is derived from an EMBL/GenBank/DDBJ whole genome shotgun (WGS) entry which is preliminary data.</text>
</comment>
<evidence type="ECO:0000256" key="6">
    <source>
        <dbReference type="ARBA" id="ARBA00023136"/>
    </source>
</evidence>
<feature type="transmembrane region" description="Helical" evidence="8">
    <location>
        <begin position="301"/>
        <end position="320"/>
    </location>
</feature>
<dbReference type="GO" id="GO:0034703">
    <property type="term" value="C:cation channel complex"/>
    <property type="evidence" value="ECO:0007669"/>
    <property type="project" value="TreeGrafter"/>
</dbReference>
<comment type="subcellular location">
    <subcellularLocation>
        <location evidence="1">Membrane</location>
        <topology evidence="1">Multi-pass membrane protein</topology>
    </subcellularLocation>
</comment>
<evidence type="ECO:0000259" key="9">
    <source>
        <dbReference type="PROSITE" id="PS50234"/>
    </source>
</evidence>
<dbReference type="PRINTS" id="PR01097">
    <property type="entry name" value="TRNSRECEPTRP"/>
</dbReference>
<dbReference type="Proteomes" id="UP000275408">
    <property type="component" value="Unassembled WGS sequence"/>
</dbReference>
<reference evidence="10 11" key="1">
    <citation type="journal article" date="2018" name="Sci. Rep.">
        <title>Comparative analysis of the Pocillopora damicornis genome highlights role of immune system in coral evolution.</title>
        <authorList>
            <person name="Cunning R."/>
            <person name="Bay R.A."/>
            <person name="Gillette P."/>
            <person name="Baker A.C."/>
            <person name="Traylor-Knowles N."/>
        </authorList>
    </citation>
    <scope>NUCLEOTIDE SEQUENCE [LARGE SCALE GENOMIC DNA]</scope>
    <source>
        <strain evidence="10">RSMAS</strain>
        <tissue evidence="10">Whole animal</tissue>
    </source>
</reference>
<dbReference type="Gene3D" id="2.60.120.920">
    <property type="match status" value="1"/>
</dbReference>